<sequence>MVTAPVPLKGSSLELCKKAFARQRAKDLTEQASALLAKDKQIEALQQECRELQAKLFAGKVRHFPGHHSVAGDKRCDNSDVV</sequence>
<evidence type="ECO:0000313" key="3">
    <source>
        <dbReference type="EMBL" id="PKU30700.1"/>
    </source>
</evidence>
<dbReference type="Pfam" id="PF25566">
    <property type="entry name" value="RIMB1_N"/>
    <property type="match status" value="1"/>
</dbReference>
<reference evidence="4" key="2">
    <citation type="submission" date="2017-12" db="EMBL/GenBank/DDBJ databases">
        <title>Genome sequence of the Bar-tailed Godwit (Limosa lapponica baueri).</title>
        <authorList>
            <person name="Lima N.C.B."/>
            <person name="Parody-Merino A.M."/>
            <person name="Battley P.F."/>
            <person name="Fidler A.E."/>
            <person name="Prosdocimi F."/>
        </authorList>
    </citation>
    <scope>NUCLEOTIDE SEQUENCE [LARGE SCALE GENOMIC DNA]</scope>
</reference>
<proteinExistence type="predicted"/>
<evidence type="ECO:0000256" key="1">
    <source>
        <dbReference type="SAM" id="Coils"/>
    </source>
</evidence>
<feature type="domain" description="RIMB1/RIM3A-C-like N-terminal" evidence="2">
    <location>
        <begin position="1"/>
        <end position="56"/>
    </location>
</feature>
<dbReference type="PANTHER" id="PTHR14234">
    <property type="entry name" value="RIM BINDING PROTEIN-RELATED"/>
    <property type="match status" value="1"/>
</dbReference>
<dbReference type="InterPro" id="IPR040325">
    <property type="entry name" value="RIMBP1/2/3"/>
</dbReference>
<dbReference type="AlphaFoldDB" id="A0A2I0TA84"/>
<keyword evidence="4" id="KW-1185">Reference proteome</keyword>
<keyword evidence="1" id="KW-0175">Coiled coil</keyword>
<organism evidence="3 4">
    <name type="scientific">Limosa lapponica baueri</name>
    <dbReference type="NCBI Taxonomy" id="1758121"/>
    <lineage>
        <taxon>Eukaryota</taxon>
        <taxon>Metazoa</taxon>
        <taxon>Chordata</taxon>
        <taxon>Craniata</taxon>
        <taxon>Vertebrata</taxon>
        <taxon>Euteleostomi</taxon>
        <taxon>Archelosauria</taxon>
        <taxon>Archosauria</taxon>
        <taxon>Dinosauria</taxon>
        <taxon>Saurischia</taxon>
        <taxon>Theropoda</taxon>
        <taxon>Coelurosauria</taxon>
        <taxon>Aves</taxon>
        <taxon>Neognathae</taxon>
        <taxon>Neoaves</taxon>
        <taxon>Charadriiformes</taxon>
        <taxon>Scolopacidae</taxon>
        <taxon>Limosa</taxon>
    </lineage>
</organism>
<feature type="coiled-coil region" evidence="1">
    <location>
        <begin position="18"/>
        <end position="55"/>
    </location>
</feature>
<dbReference type="PANTHER" id="PTHR14234:SF20">
    <property type="entry name" value="PERIPHERAL-TYPE BENZODIAZEPINE RECEPTOR-ASSOCIATED PROTEIN 1"/>
    <property type="match status" value="1"/>
</dbReference>
<accession>A0A2I0TA84</accession>
<dbReference type="OrthoDB" id="9383118at2759"/>
<reference evidence="4" key="1">
    <citation type="submission" date="2017-11" db="EMBL/GenBank/DDBJ databases">
        <authorList>
            <person name="Lima N.C."/>
            <person name="Parody-Merino A.M."/>
            <person name="Battley P.F."/>
            <person name="Fidler A.E."/>
            <person name="Prosdocimi F."/>
        </authorList>
    </citation>
    <scope>NUCLEOTIDE SEQUENCE [LARGE SCALE GENOMIC DNA]</scope>
</reference>
<gene>
    <name evidence="3" type="ORF">llap_18996</name>
</gene>
<protein>
    <submittedName>
        <fullName evidence="3">Peripheral-type benzodiazepine receptor-associated protein 1-like</fullName>
    </submittedName>
</protein>
<dbReference type="EMBL" id="KZ514142">
    <property type="protein sequence ID" value="PKU30700.1"/>
    <property type="molecule type" value="Genomic_DNA"/>
</dbReference>
<name>A0A2I0TA84_LIMLA</name>
<keyword evidence="3" id="KW-0675">Receptor</keyword>
<dbReference type="Proteomes" id="UP000233556">
    <property type="component" value="Unassembled WGS sequence"/>
</dbReference>
<evidence type="ECO:0000259" key="2">
    <source>
        <dbReference type="Pfam" id="PF25566"/>
    </source>
</evidence>
<dbReference type="InterPro" id="IPR057950">
    <property type="entry name" value="RIMB1/RIM3A-C-like_N"/>
</dbReference>
<dbReference type="GO" id="GO:0030156">
    <property type="term" value="F:benzodiazepine receptor binding"/>
    <property type="evidence" value="ECO:0007669"/>
    <property type="project" value="TreeGrafter"/>
</dbReference>
<evidence type="ECO:0000313" key="4">
    <source>
        <dbReference type="Proteomes" id="UP000233556"/>
    </source>
</evidence>